<protein>
    <submittedName>
        <fullName evidence="1">Non-structural polyprotein</fullName>
    </submittedName>
</protein>
<dbReference type="AlphaFoldDB" id="A0A8J4XGJ3"/>
<sequence>GHETTMDHVWVFRSINRTGTASSVPHTLPCACPPDQRVWRLDTLPHLSKGPVLASRLNPLWCQEGFWDRGGPQFKWTTYINFIKLMLSY</sequence>
<keyword evidence="2" id="KW-1185">Reference proteome</keyword>
<evidence type="ECO:0000313" key="1">
    <source>
        <dbReference type="EMBL" id="KAF5909285.1"/>
    </source>
</evidence>
<name>A0A8J4XGJ3_CLAMG</name>
<feature type="non-terminal residue" evidence="1">
    <location>
        <position position="89"/>
    </location>
</feature>
<gene>
    <name evidence="1" type="primary">p123</name>
    <name evidence="1" type="ORF">DAT39_001026</name>
</gene>
<accession>A0A8J4XGJ3</accession>
<comment type="caution">
    <text evidence="1">The sequence shown here is derived from an EMBL/GenBank/DDBJ whole genome shotgun (WGS) entry which is preliminary data.</text>
</comment>
<dbReference type="EMBL" id="QNUK01000006">
    <property type="protein sequence ID" value="KAF5909285.1"/>
    <property type="molecule type" value="Genomic_DNA"/>
</dbReference>
<reference evidence="1" key="1">
    <citation type="submission" date="2020-07" db="EMBL/GenBank/DDBJ databases">
        <title>Clarias magur genome sequencing, assembly and annotation.</title>
        <authorList>
            <person name="Kushwaha B."/>
            <person name="Kumar R."/>
            <person name="Das P."/>
            <person name="Joshi C.G."/>
            <person name="Kumar D."/>
            <person name="Nagpure N.S."/>
            <person name="Pandey M."/>
            <person name="Agarwal S."/>
            <person name="Srivastava S."/>
            <person name="Singh M."/>
            <person name="Sahoo L."/>
            <person name="Jayasankar P."/>
            <person name="Meher P.K."/>
            <person name="Koringa P.G."/>
            <person name="Iquebal M.A."/>
            <person name="Das S.P."/>
            <person name="Bit A."/>
            <person name="Patnaik S."/>
            <person name="Patel N."/>
            <person name="Shah T.M."/>
            <person name="Hinsu A."/>
            <person name="Jena J.K."/>
        </authorList>
    </citation>
    <scope>NUCLEOTIDE SEQUENCE</scope>
    <source>
        <strain evidence="1">CIFAMagur01</strain>
        <tissue evidence="1">Testis</tissue>
    </source>
</reference>
<organism evidence="1 2">
    <name type="scientific">Clarias magur</name>
    <name type="common">Asian catfish</name>
    <name type="synonym">Macropteronotus magur</name>
    <dbReference type="NCBI Taxonomy" id="1594786"/>
    <lineage>
        <taxon>Eukaryota</taxon>
        <taxon>Metazoa</taxon>
        <taxon>Chordata</taxon>
        <taxon>Craniata</taxon>
        <taxon>Vertebrata</taxon>
        <taxon>Euteleostomi</taxon>
        <taxon>Actinopterygii</taxon>
        <taxon>Neopterygii</taxon>
        <taxon>Teleostei</taxon>
        <taxon>Ostariophysi</taxon>
        <taxon>Siluriformes</taxon>
        <taxon>Clariidae</taxon>
        <taxon>Clarias</taxon>
    </lineage>
</organism>
<proteinExistence type="predicted"/>
<feature type="non-terminal residue" evidence="1">
    <location>
        <position position="1"/>
    </location>
</feature>
<dbReference type="Proteomes" id="UP000727407">
    <property type="component" value="Unassembled WGS sequence"/>
</dbReference>
<evidence type="ECO:0000313" key="2">
    <source>
        <dbReference type="Proteomes" id="UP000727407"/>
    </source>
</evidence>